<keyword evidence="4" id="KW-1185">Reference proteome</keyword>
<evidence type="ECO:0000259" key="2">
    <source>
        <dbReference type="Pfam" id="PF19031"/>
    </source>
</evidence>
<dbReference type="STRING" id="441375.B6ADR4"/>
<dbReference type="eggNOG" id="KOG2622">
    <property type="taxonomic scope" value="Eukaryota"/>
</dbReference>
<dbReference type="Pfam" id="PF19031">
    <property type="entry name" value="Intu_longin_1"/>
    <property type="match status" value="1"/>
</dbReference>
<dbReference type="GO" id="GO:0016192">
    <property type="term" value="P:vesicle-mediated transport"/>
    <property type="evidence" value="ECO:0007669"/>
    <property type="project" value="InterPro"/>
</dbReference>
<dbReference type="Proteomes" id="UP000001460">
    <property type="component" value="Unassembled WGS sequence"/>
</dbReference>
<comment type="similarity">
    <text evidence="1">Belongs to the CCZ1 family.</text>
</comment>
<evidence type="ECO:0000313" key="4">
    <source>
        <dbReference type="Proteomes" id="UP000001460"/>
    </source>
</evidence>
<dbReference type="InterPro" id="IPR013176">
    <property type="entry name" value="Ccz1"/>
</dbReference>
<dbReference type="InterPro" id="IPR043987">
    <property type="entry name" value="CCZ1/INTU/HSP4_longin_1"/>
</dbReference>
<dbReference type="AlphaFoldDB" id="B6ADR4"/>
<dbReference type="OMA" id="DCQALHT"/>
<evidence type="ECO:0000256" key="1">
    <source>
        <dbReference type="ARBA" id="ARBA00005352"/>
    </source>
</evidence>
<organism evidence="3 4">
    <name type="scientific">Cryptosporidium muris (strain RN66)</name>
    <dbReference type="NCBI Taxonomy" id="441375"/>
    <lineage>
        <taxon>Eukaryota</taxon>
        <taxon>Sar</taxon>
        <taxon>Alveolata</taxon>
        <taxon>Apicomplexa</taxon>
        <taxon>Conoidasida</taxon>
        <taxon>Coccidia</taxon>
        <taxon>Eucoccidiorida</taxon>
        <taxon>Eimeriorina</taxon>
        <taxon>Cryptosporidiidae</taxon>
        <taxon>Cryptosporidium</taxon>
    </lineage>
</organism>
<dbReference type="RefSeq" id="XP_002140704.1">
    <property type="nucleotide sequence ID" value="XM_002140668.1"/>
</dbReference>
<dbReference type="PANTHER" id="PTHR13056:SF0">
    <property type="entry name" value="VACUOLAR FUSION PROTEIN CCZ1 HOMOLOG-RELATED"/>
    <property type="match status" value="1"/>
</dbReference>
<name>B6ADR4_CRYMR</name>
<dbReference type="GeneID" id="6995712"/>
<sequence>MYGPEVAVATAFHNKTINTTCGRSISAIFIYDPTRVKNLEALNLSDDTKQDNKIIYYYPSYKPSNERRSYLGLIEGLVSISSLLMSGGKPLDYIKTRKHEIVVKSINNSNIWICLIMKLSYILKIQAGKVVGIEYIEDVSSEDKDNNSISNFKGDHLESTEYKDKSNRESLLSLLDSFIELFTLLHGNIQDMEETQLIDILEDFVPSFIDTIDLNTLSVFTFLSGFYYAPVEKLTQLSVINLVEKVRTTFNIIAHISIFYDAHMLYSTLPLNSSRILYNYLVMNNGVAYNDKLYNSPYGRFPTAAALEISGGSSSFGRCNSIINNQGFLFGPLELEENSNNLVFCPQIYLPDFIKSFKLCTFIYKDIMIVIVLDNDYLSFIYSEKYEGTNTSFNNIQECSDKLFQIREFIINTDGGLKHISNNIIKQFTTIMNEPDKYRFFYLNNINNAIRRSNKLLKSTKTLMSATEGECVERISKLIDSDSLITEVMYKPSNGGWIVCKKSLDRIFHLFSEDIHVTITKIKSRFTCYILI</sequence>
<dbReference type="VEuPathDB" id="CryptoDB:CMU_008460"/>
<protein>
    <recommendedName>
        <fullName evidence="2">CCZ1/INTU/HSP4 first Longin domain-containing protein</fullName>
    </recommendedName>
</protein>
<accession>B6ADR4</accession>
<gene>
    <name evidence="3" type="ORF">CMU_008460</name>
</gene>
<feature type="domain" description="CCZ1/INTU/HSP4 first Longin" evidence="2">
    <location>
        <begin position="28"/>
        <end position="119"/>
    </location>
</feature>
<proteinExistence type="inferred from homology"/>
<reference evidence="3" key="1">
    <citation type="submission" date="2008-06" db="EMBL/GenBank/DDBJ databases">
        <authorList>
            <person name="Lorenzi H."/>
            <person name="Inman J."/>
            <person name="Miller J."/>
            <person name="Schobel S."/>
            <person name="Amedeo P."/>
            <person name="Caler E.V."/>
            <person name="da Silva J."/>
        </authorList>
    </citation>
    <scope>NUCLEOTIDE SEQUENCE [LARGE SCALE GENOMIC DNA]</scope>
    <source>
        <strain evidence="3">RN66</strain>
    </source>
</reference>
<dbReference type="GO" id="GO:0035658">
    <property type="term" value="C:Mon1-Ccz1 complex"/>
    <property type="evidence" value="ECO:0007669"/>
    <property type="project" value="InterPro"/>
</dbReference>
<evidence type="ECO:0000313" key="3">
    <source>
        <dbReference type="EMBL" id="EEA06355.1"/>
    </source>
</evidence>
<dbReference type="PANTHER" id="PTHR13056">
    <property type="entry name" value="VACUOLAR FUSION PROTEIN CCZ1 HOMOLOG-RELATED"/>
    <property type="match status" value="1"/>
</dbReference>
<dbReference type="EMBL" id="DS989729">
    <property type="protein sequence ID" value="EEA06355.1"/>
    <property type="molecule type" value="Genomic_DNA"/>
</dbReference>
<dbReference type="OrthoDB" id="240546at2759"/>